<sequence length="76" mass="8156">MRTPFQLIGLFLLAAGISGCIDHLAYQPIMGLFLNVFNRFVIPRIDALAGYELFANLVVAVVGAVVLVAASQVHKA</sequence>
<keyword evidence="1" id="KW-1133">Transmembrane helix</keyword>
<gene>
    <name evidence="2" type="ORF">MMF94_41385</name>
</gene>
<dbReference type="PROSITE" id="PS51257">
    <property type="entry name" value="PROKAR_LIPOPROTEIN"/>
    <property type="match status" value="1"/>
</dbReference>
<feature type="transmembrane region" description="Helical" evidence="1">
    <location>
        <begin position="53"/>
        <end position="70"/>
    </location>
</feature>
<proteinExistence type="predicted"/>
<organism evidence="2 3">
    <name type="scientific">Pseudonocardia alaniniphila</name>
    <dbReference type="NCBI Taxonomy" id="75291"/>
    <lineage>
        <taxon>Bacteria</taxon>
        <taxon>Bacillati</taxon>
        <taxon>Actinomycetota</taxon>
        <taxon>Actinomycetes</taxon>
        <taxon>Pseudonocardiales</taxon>
        <taxon>Pseudonocardiaceae</taxon>
        <taxon>Pseudonocardia</taxon>
    </lineage>
</organism>
<dbReference type="EMBL" id="JAKXMK010000059">
    <property type="protein sequence ID" value="MCH6172172.1"/>
    <property type="molecule type" value="Genomic_DNA"/>
</dbReference>
<dbReference type="Proteomes" id="UP001299970">
    <property type="component" value="Unassembled WGS sequence"/>
</dbReference>
<comment type="caution">
    <text evidence="2">The sequence shown here is derived from an EMBL/GenBank/DDBJ whole genome shotgun (WGS) entry which is preliminary data.</text>
</comment>
<protein>
    <submittedName>
        <fullName evidence="2">Uncharacterized protein</fullName>
    </submittedName>
</protein>
<keyword evidence="1" id="KW-0472">Membrane</keyword>
<dbReference type="RefSeq" id="WP_241042979.1">
    <property type="nucleotide sequence ID" value="NZ_BAAAJF010000044.1"/>
</dbReference>
<keyword evidence="3" id="KW-1185">Reference proteome</keyword>
<accession>A0ABS9TUD0</accession>
<name>A0ABS9TUD0_9PSEU</name>
<reference evidence="2 3" key="1">
    <citation type="submission" date="2022-03" db="EMBL/GenBank/DDBJ databases">
        <title>Pseudonocardia alaer sp. nov., a novel actinomycete isolated from reed forest soil.</title>
        <authorList>
            <person name="Wang L."/>
        </authorList>
    </citation>
    <scope>NUCLEOTIDE SEQUENCE [LARGE SCALE GENOMIC DNA]</scope>
    <source>
        <strain evidence="2 3">Y-16303</strain>
    </source>
</reference>
<keyword evidence="1" id="KW-0812">Transmembrane</keyword>
<evidence type="ECO:0000313" key="2">
    <source>
        <dbReference type="EMBL" id="MCH6172172.1"/>
    </source>
</evidence>
<evidence type="ECO:0000313" key="3">
    <source>
        <dbReference type="Proteomes" id="UP001299970"/>
    </source>
</evidence>
<evidence type="ECO:0000256" key="1">
    <source>
        <dbReference type="SAM" id="Phobius"/>
    </source>
</evidence>